<gene>
    <name evidence="2" type="ORF">SKAU_G00308830</name>
</gene>
<evidence type="ECO:0000313" key="3">
    <source>
        <dbReference type="Proteomes" id="UP001152622"/>
    </source>
</evidence>
<evidence type="ECO:0000313" key="2">
    <source>
        <dbReference type="EMBL" id="KAJ8343554.1"/>
    </source>
</evidence>
<accession>A0A9Q1IIX4</accession>
<organism evidence="2 3">
    <name type="scientific">Synaphobranchus kaupii</name>
    <name type="common">Kaup's arrowtooth eel</name>
    <dbReference type="NCBI Taxonomy" id="118154"/>
    <lineage>
        <taxon>Eukaryota</taxon>
        <taxon>Metazoa</taxon>
        <taxon>Chordata</taxon>
        <taxon>Craniata</taxon>
        <taxon>Vertebrata</taxon>
        <taxon>Euteleostomi</taxon>
        <taxon>Actinopterygii</taxon>
        <taxon>Neopterygii</taxon>
        <taxon>Teleostei</taxon>
        <taxon>Anguilliformes</taxon>
        <taxon>Synaphobranchidae</taxon>
        <taxon>Synaphobranchus</taxon>
    </lineage>
</organism>
<comment type="caution">
    <text evidence="2">The sequence shown here is derived from an EMBL/GenBank/DDBJ whole genome shotgun (WGS) entry which is preliminary data.</text>
</comment>
<feature type="region of interest" description="Disordered" evidence="1">
    <location>
        <begin position="1"/>
        <end position="49"/>
    </location>
</feature>
<evidence type="ECO:0000256" key="1">
    <source>
        <dbReference type="SAM" id="MobiDB-lite"/>
    </source>
</evidence>
<protein>
    <submittedName>
        <fullName evidence="2">Uncharacterized protein</fullName>
    </submittedName>
</protein>
<dbReference type="Proteomes" id="UP001152622">
    <property type="component" value="Chromosome 13"/>
</dbReference>
<proteinExistence type="predicted"/>
<feature type="compositionally biased region" description="Pro residues" evidence="1">
    <location>
        <begin position="28"/>
        <end position="38"/>
    </location>
</feature>
<dbReference type="EMBL" id="JAINUF010000013">
    <property type="protein sequence ID" value="KAJ8343554.1"/>
    <property type="molecule type" value="Genomic_DNA"/>
</dbReference>
<reference evidence="2" key="1">
    <citation type="journal article" date="2023" name="Science">
        <title>Genome structures resolve the early diversification of teleost fishes.</title>
        <authorList>
            <person name="Parey E."/>
            <person name="Louis A."/>
            <person name="Montfort J."/>
            <person name="Bouchez O."/>
            <person name="Roques C."/>
            <person name="Iampietro C."/>
            <person name="Lluch J."/>
            <person name="Castinel A."/>
            <person name="Donnadieu C."/>
            <person name="Desvignes T."/>
            <person name="Floi Bucao C."/>
            <person name="Jouanno E."/>
            <person name="Wen M."/>
            <person name="Mejri S."/>
            <person name="Dirks R."/>
            <person name="Jansen H."/>
            <person name="Henkel C."/>
            <person name="Chen W.J."/>
            <person name="Zahm M."/>
            <person name="Cabau C."/>
            <person name="Klopp C."/>
            <person name="Thompson A.W."/>
            <person name="Robinson-Rechavi M."/>
            <person name="Braasch I."/>
            <person name="Lecointre G."/>
            <person name="Bobe J."/>
            <person name="Postlethwait J.H."/>
            <person name="Berthelot C."/>
            <person name="Roest Crollius H."/>
            <person name="Guiguen Y."/>
        </authorList>
    </citation>
    <scope>NUCLEOTIDE SEQUENCE</scope>
    <source>
        <strain evidence="2">WJC10195</strain>
    </source>
</reference>
<dbReference type="AlphaFoldDB" id="A0A9Q1IIX4"/>
<keyword evidence="3" id="KW-1185">Reference proteome</keyword>
<sequence>MLHRKHSGSYPGEDEPYQTVGLQQQPRLPDPLPTPAPRPGQTGIFSDNNTLHACERRVNMGYMRTSL</sequence>
<name>A0A9Q1IIX4_SYNKA</name>